<name>A0A0A1TEL7_9HYPO</name>
<reference evidence="2 3" key="1">
    <citation type="journal article" date="2015" name="Genome Announc.">
        <title>Draft Genome Sequence and Gene Annotation of the Entomopathogenic Fungus Verticillium hemipterigenum.</title>
        <authorList>
            <person name="Horn F."/>
            <person name="Habel A."/>
            <person name="Scharf D.H."/>
            <person name="Dworschak J."/>
            <person name="Brakhage A.A."/>
            <person name="Guthke R."/>
            <person name="Hertweck C."/>
            <person name="Linde J."/>
        </authorList>
    </citation>
    <scope>NUCLEOTIDE SEQUENCE [LARGE SCALE GENOMIC DNA]</scope>
</reference>
<dbReference type="SUPFAM" id="SSF51735">
    <property type="entry name" value="NAD(P)-binding Rossmann-fold domains"/>
    <property type="match status" value="1"/>
</dbReference>
<dbReference type="PANTHER" id="PTHR43157">
    <property type="entry name" value="PHOSPHATIDYLINOSITOL-GLYCAN BIOSYNTHESIS CLASS F PROTEIN-RELATED"/>
    <property type="match status" value="1"/>
</dbReference>
<dbReference type="GO" id="GO:0016491">
    <property type="term" value="F:oxidoreductase activity"/>
    <property type="evidence" value="ECO:0007669"/>
    <property type="project" value="UniProtKB-KW"/>
</dbReference>
<evidence type="ECO:0008006" key="4">
    <source>
        <dbReference type="Google" id="ProtNLM"/>
    </source>
</evidence>
<protein>
    <recommendedName>
        <fullName evidence="4">Short-chain dehydrogenase</fullName>
    </recommendedName>
</protein>
<keyword evidence="3" id="KW-1185">Reference proteome</keyword>
<dbReference type="AlphaFoldDB" id="A0A0A1TEL7"/>
<proteinExistence type="predicted"/>
<dbReference type="EMBL" id="CDHN01000002">
    <property type="protein sequence ID" value="CEJ87835.1"/>
    <property type="molecule type" value="Genomic_DNA"/>
</dbReference>
<dbReference type="Proteomes" id="UP000039046">
    <property type="component" value="Unassembled WGS sequence"/>
</dbReference>
<dbReference type="Pfam" id="PF00106">
    <property type="entry name" value="adh_short"/>
    <property type="match status" value="1"/>
</dbReference>
<organism evidence="2 3">
    <name type="scientific">[Torrubiella] hemipterigena</name>
    <dbReference type="NCBI Taxonomy" id="1531966"/>
    <lineage>
        <taxon>Eukaryota</taxon>
        <taxon>Fungi</taxon>
        <taxon>Dikarya</taxon>
        <taxon>Ascomycota</taxon>
        <taxon>Pezizomycotina</taxon>
        <taxon>Sordariomycetes</taxon>
        <taxon>Hypocreomycetidae</taxon>
        <taxon>Hypocreales</taxon>
        <taxon>Clavicipitaceae</taxon>
        <taxon>Clavicipitaceae incertae sedis</taxon>
        <taxon>'Torrubiella' clade</taxon>
    </lineage>
</organism>
<sequence>MSSKQQILPSEAILEQYGTLLKDKTILITGVSNDSIAGELAVQLSSASPALLILSARSKSRVEPIVSKIAAKTPKVSTRFLQMDLGTLKDIQRAVASLHDVPKIHHIAAVAGVMIPPYGTTVDGVETQFGVNYLANFALVKLLLPKVEAAGASSSIVIVASSAVRGGVVSFDNIGYDDGKTYNPLVAYGQSNAARVMFVKSLAKKLLDKKIRTYSIDPGAVRSGLQRHVTSEMRAFIEEKRASVLFDADGREYKLPPWTSTSEGAATIITGMIDPTIEHSNGSFLHNNAIADQELHSHILNEDNWARLWELSENLIGEKFAIDQ</sequence>
<dbReference type="Gene3D" id="3.40.50.720">
    <property type="entry name" value="NAD(P)-binding Rossmann-like Domain"/>
    <property type="match status" value="1"/>
</dbReference>
<evidence type="ECO:0000313" key="3">
    <source>
        <dbReference type="Proteomes" id="UP000039046"/>
    </source>
</evidence>
<dbReference type="OrthoDB" id="191139at2759"/>
<gene>
    <name evidence="2" type="ORF">VHEMI04528</name>
</gene>
<accession>A0A0A1TEL7</accession>
<dbReference type="InterPro" id="IPR036291">
    <property type="entry name" value="NAD(P)-bd_dom_sf"/>
</dbReference>
<keyword evidence="1" id="KW-0560">Oxidoreductase</keyword>
<dbReference type="PANTHER" id="PTHR43157:SF31">
    <property type="entry name" value="PHOSPHATIDYLINOSITOL-GLYCAN BIOSYNTHESIS CLASS F PROTEIN"/>
    <property type="match status" value="1"/>
</dbReference>
<dbReference type="STRING" id="1531966.A0A0A1TEL7"/>
<dbReference type="InterPro" id="IPR002347">
    <property type="entry name" value="SDR_fam"/>
</dbReference>
<evidence type="ECO:0000313" key="2">
    <source>
        <dbReference type="EMBL" id="CEJ87835.1"/>
    </source>
</evidence>
<evidence type="ECO:0000256" key="1">
    <source>
        <dbReference type="ARBA" id="ARBA00023002"/>
    </source>
</evidence>